<accession>A0ABT7M660</accession>
<dbReference type="InterPro" id="IPR050791">
    <property type="entry name" value="Aldo-Keto_reductase"/>
</dbReference>
<gene>
    <name evidence="3" type="ORF">QRT03_09100</name>
</gene>
<dbReference type="InterPro" id="IPR020471">
    <property type="entry name" value="AKR"/>
</dbReference>
<dbReference type="Pfam" id="PF00248">
    <property type="entry name" value="Aldo_ket_red"/>
    <property type="match status" value="1"/>
</dbReference>
<dbReference type="RefSeq" id="WP_286052356.1">
    <property type="nucleotide sequence ID" value="NZ_JASVWF010000002.1"/>
</dbReference>
<keyword evidence="1" id="KW-0560">Oxidoreductase</keyword>
<protein>
    <submittedName>
        <fullName evidence="3">Aldo/keto reductase</fullName>
    </submittedName>
</protein>
<reference evidence="3 4" key="1">
    <citation type="submission" date="2023-06" db="EMBL/GenBank/DDBJ databases">
        <title>Actinomycetospora Odt1-22.</title>
        <authorList>
            <person name="Supong K."/>
        </authorList>
    </citation>
    <scope>NUCLEOTIDE SEQUENCE [LARGE SCALE GENOMIC DNA]</scope>
    <source>
        <strain evidence="3 4">Odt1-22</strain>
    </source>
</reference>
<evidence type="ECO:0000259" key="2">
    <source>
        <dbReference type="Pfam" id="PF00248"/>
    </source>
</evidence>
<evidence type="ECO:0000256" key="1">
    <source>
        <dbReference type="ARBA" id="ARBA00023002"/>
    </source>
</evidence>
<keyword evidence="4" id="KW-1185">Reference proteome</keyword>
<sequence>MTAPGGTGLRVGPIGLGCMGMSGTYGPADWDRSVATIHRALDLGVTLFDTADIYGRGHNEVLLGRALHGRRDGVQIATKFGIDRSLGRDGQWARGEAGYVRASCDASLLRLGVDEIDLYYVHRPPSDVEVEETIGAMAELVDAGKVRHLGVSEFDAGLLQRAHAVHPIAVMQSEYSLWTREVEATAPVLADLGIGLVAFSPLGRGFLTGELDRTALTPTDFRARNARFVGAAGDANEALAAEVRRIATRLGASPAQVAISWVYAQRQRLGIEIVAIPGTTNPDNVERNVAALGVDLDAEARDALAPLADLVHGERYGVG</sequence>
<dbReference type="PRINTS" id="PR00069">
    <property type="entry name" value="ALDKETRDTASE"/>
</dbReference>
<proteinExistence type="predicted"/>
<evidence type="ECO:0000313" key="4">
    <source>
        <dbReference type="Proteomes" id="UP001231924"/>
    </source>
</evidence>
<organism evidence="3 4">
    <name type="scientific">Actinomycetospora termitidis</name>
    <dbReference type="NCBI Taxonomy" id="3053470"/>
    <lineage>
        <taxon>Bacteria</taxon>
        <taxon>Bacillati</taxon>
        <taxon>Actinomycetota</taxon>
        <taxon>Actinomycetes</taxon>
        <taxon>Pseudonocardiales</taxon>
        <taxon>Pseudonocardiaceae</taxon>
        <taxon>Actinomycetospora</taxon>
    </lineage>
</organism>
<feature type="domain" description="NADP-dependent oxidoreductase" evidence="2">
    <location>
        <begin position="13"/>
        <end position="300"/>
    </location>
</feature>
<dbReference type="PANTHER" id="PTHR43625">
    <property type="entry name" value="AFLATOXIN B1 ALDEHYDE REDUCTASE"/>
    <property type="match status" value="1"/>
</dbReference>
<name>A0ABT7M660_9PSEU</name>
<dbReference type="PANTHER" id="PTHR43625:SF40">
    <property type="entry name" value="ALDO-KETO REDUCTASE YAKC [NADP(+)]"/>
    <property type="match status" value="1"/>
</dbReference>
<dbReference type="InterPro" id="IPR036812">
    <property type="entry name" value="NAD(P)_OxRdtase_dom_sf"/>
</dbReference>
<dbReference type="Gene3D" id="3.20.20.100">
    <property type="entry name" value="NADP-dependent oxidoreductase domain"/>
    <property type="match status" value="1"/>
</dbReference>
<dbReference type="EMBL" id="JASVWF010000002">
    <property type="protein sequence ID" value="MDL5156110.1"/>
    <property type="molecule type" value="Genomic_DNA"/>
</dbReference>
<dbReference type="SUPFAM" id="SSF51430">
    <property type="entry name" value="NAD(P)-linked oxidoreductase"/>
    <property type="match status" value="1"/>
</dbReference>
<dbReference type="InterPro" id="IPR023210">
    <property type="entry name" value="NADP_OxRdtase_dom"/>
</dbReference>
<evidence type="ECO:0000313" key="3">
    <source>
        <dbReference type="EMBL" id="MDL5156110.1"/>
    </source>
</evidence>
<comment type="caution">
    <text evidence="3">The sequence shown here is derived from an EMBL/GenBank/DDBJ whole genome shotgun (WGS) entry which is preliminary data.</text>
</comment>
<dbReference type="Proteomes" id="UP001231924">
    <property type="component" value="Unassembled WGS sequence"/>
</dbReference>